<evidence type="ECO:0000256" key="7">
    <source>
        <dbReference type="ARBA" id="ARBA00022741"/>
    </source>
</evidence>
<feature type="binding site" evidence="13">
    <location>
        <position position="559"/>
    </location>
    <ligand>
        <name>beta-D-fructose 2,6-bisphosphate</name>
        <dbReference type="ChEBI" id="CHEBI:58579"/>
        <note>allosteric activator; ligand shared between dimeric partners</note>
    </ligand>
</feature>
<evidence type="ECO:0000313" key="17">
    <source>
        <dbReference type="Proteomes" id="UP000265140"/>
    </source>
</evidence>
<feature type="binding site" description="in other chain" evidence="13">
    <location>
        <begin position="166"/>
        <end position="168"/>
    </location>
    <ligand>
        <name>substrate</name>
        <note>ligand shared between dimeric partners</note>
    </ligand>
</feature>
<evidence type="ECO:0000259" key="15">
    <source>
        <dbReference type="Pfam" id="PF00365"/>
    </source>
</evidence>
<evidence type="ECO:0000256" key="11">
    <source>
        <dbReference type="ARBA" id="ARBA00023152"/>
    </source>
</evidence>
<evidence type="ECO:0000256" key="8">
    <source>
        <dbReference type="ARBA" id="ARBA00022777"/>
    </source>
</evidence>
<dbReference type="Pfam" id="PF00365">
    <property type="entry name" value="PFK"/>
    <property type="match status" value="2"/>
</dbReference>
<keyword evidence="6 13" id="KW-0479">Metal-binding</keyword>
<evidence type="ECO:0000256" key="4">
    <source>
        <dbReference type="ARBA" id="ARBA00022533"/>
    </source>
</evidence>
<keyword evidence="8 13" id="KW-0418">Kinase</keyword>
<feature type="binding site" description="in other chain" evidence="13">
    <location>
        <begin position="210"/>
        <end position="212"/>
    </location>
    <ligand>
        <name>substrate</name>
        <note>ligand shared between dimeric partners</note>
    </ligand>
</feature>
<reference evidence="16" key="4">
    <citation type="submission" date="2025-09" db="UniProtKB">
        <authorList>
            <consortium name="Ensembl"/>
        </authorList>
    </citation>
    <scope>IDENTIFICATION</scope>
</reference>
<dbReference type="FunFam" id="3.40.50.450:FF:000043">
    <property type="entry name" value="ATP-dependent 6-phosphofructokinase, platelet type"/>
    <property type="match status" value="1"/>
</dbReference>
<dbReference type="GO" id="GO:0016020">
    <property type="term" value="C:membrane"/>
    <property type="evidence" value="ECO:0007669"/>
    <property type="project" value="TreeGrafter"/>
</dbReference>
<feature type="domain" description="Phosphofructokinase" evidence="15">
    <location>
        <begin position="20"/>
        <end position="325"/>
    </location>
</feature>
<sequence>MAYHEAPHKDPRKMGIGRSIAVLTSGGDAQGMNAAVRATVRVGIYTGAKVYFVHEGYQGLVDGGDNIKLATWESVSMMLQLGGTVIGSARCMDFKERWGRLKAACNLVKLGITNLCVIGGDGSLTGANQFRTEWSELLLDLTKEGKITADEAKRSSHLNIVGMVGSIDNDFCGTDMTIGTDSALHRIIEVVDAITTTAQSHQRAFILEVMGRHCGYLALVTALACGADWVFIPEMPPEENWEQHLCKRLITQRERGSRLNVIILAEGAQDRHQKPITCDQVRNLVSKKLGFDTRATILGHVQRGGTPSAFDRILGSRMGVEAVMALLEATPETPACVVSLSGNMAVRLPLMECVQVTKDVTKAMAEGRFEDAVNLRGKSFQHNWNTYKMLAHVNPPDVKSNINIAIINVGAPCAGMNAAVRAAVRVGIIQGHQMLAVYDGFDGLVNGQWLSNPSSQAPKKNFLLLKSFTSSSEISLNIAKFNIHSLIIVGGFEAYLGGLELITAREKYEELCIPMVVIPATVSNNVPGSDFSIGADTALNTITTTCDRIKQSAAGTKRRVFIIETMGGYCGYLATMAGLSSGADAAYIYEEPFHIHDLELNVEHLIEKMKTSVKRGLILRNSNANDNYTTQFLYNLYSEEGKGTFDCRMNILGHMQQGGTPTPFDRNFGTKMGSKSVLWVTDKLKECYRHGRIFANTPDSACVLGMKKRSLLFQPLTSLKDDTDFEHRIPKTQWWMRLRPILKILAKYDAIEIDTSEVAAMEHIIKKTGEIKGGKMLNK</sequence>
<dbReference type="InterPro" id="IPR009161">
    <property type="entry name" value="6-Pfructokinase_euk"/>
</dbReference>
<evidence type="ECO:0000313" key="16">
    <source>
        <dbReference type="Ensembl" id="ENSELUP00000062566.2"/>
    </source>
</evidence>
<reference evidence="16" key="3">
    <citation type="submission" date="2025-08" db="UniProtKB">
        <authorList>
            <consortium name="Ensembl"/>
        </authorList>
    </citation>
    <scope>IDENTIFICATION</scope>
</reference>
<proteinExistence type="inferred from homology"/>
<keyword evidence="5 13" id="KW-0808">Transferase</keyword>
<reference evidence="16" key="2">
    <citation type="submission" date="2020-02" db="EMBL/GenBank/DDBJ databases">
        <title>Esox lucius (northern pike) genome, fEsoLuc1, primary haplotype.</title>
        <authorList>
            <person name="Myers G."/>
            <person name="Karagic N."/>
            <person name="Meyer A."/>
            <person name="Pippel M."/>
            <person name="Reichard M."/>
            <person name="Winkler S."/>
            <person name="Tracey A."/>
            <person name="Sims Y."/>
            <person name="Howe K."/>
            <person name="Rhie A."/>
            <person name="Formenti G."/>
            <person name="Durbin R."/>
            <person name="Fedrigo O."/>
            <person name="Jarvis E.D."/>
        </authorList>
    </citation>
    <scope>NUCLEOTIDE SEQUENCE [LARGE SCALE GENOMIC DNA]</scope>
</reference>
<dbReference type="InterPro" id="IPR035966">
    <property type="entry name" value="PKF_sf"/>
</dbReference>
<feature type="binding site" evidence="13">
    <location>
        <position position="648"/>
    </location>
    <ligand>
        <name>beta-D-fructose 2,6-bisphosphate</name>
        <dbReference type="ChEBI" id="CHEBI:58579"/>
        <note>allosteric activator; ligand shared between dimeric partners</note>
    </ligand>
</feature>
<evidence type="ECO:0000256" key="13">
    <source>
        <dbReference type="HAMAP-Rule" id="MF_03184"/>
    </source>
</evidence>
<dbReference type="GO" id="GO:0006002">
    <property type="term" value="P:fructose 6-phosphate metabolic process"/>
    <property type="evidence" value="ECO:0007669"/>
    <property type="project" value="InterPro"/>
</dbReference>
<feature type="binding site" description="in other chain" evidence="13">
    <location>
        <begin position="654"/>
        <end position="657"/>
    </location>
    <ligand>
        <name>beta-D-fructose 2,6-bisphosphate</name>
        <dbReference type="ChEBI" id="CHEBI:58579"/>
        <note>allosteric activator; ligand shared between dimeric partners</note>
    </ligand>
</feature>
<protein>
    <recommendedName>
        <fullName evidence="13">ATP-dependent 6-phosphofructokinase</fullName>
        <shortName evidence="13">ATP-PFK</shortName>
        <shortName evidence="13">Phosphofructokinase</shortName>
        <ecNumber evidence="13">2.7.1.11</ecNumber>
    </recommendedName>
    <alternativeName>
        <fullName evidence="13">Phosphohexokinase</fullName>
    </alternativeName>
</protein>
<evidence type="ECO:0000256" key="14">
    <source>
        <dbReference type="PIRNR" id="PIRNR000533"/>
    </source>
</evidence>
<evidence type="ECO:0000256" key="10">
    <source>
        <dbReference type="ARBA" id="ARBA00022842"/>
    </source>
</evidence>
<feature type="region of interest" description="N-terminal catalytic PFK domain 1" evidence="13">
    <location>
        <begin position="1"/>
        <end position="392"/>
    </location>
</feature>
<comment type="subcellular location">
    <subcellularLocation>
        <location evidence="13">Cytoplasm</location>
    </subcellularLocation>
</comment>
<feature type="binding site" evidence="13">
    <location>
        <begin position="90"/>
        <end position="91"/>
    </location>
    <ligand>
        <name>ATP</name>
        <dbReference type="ChEBI" id="CHEBI:30616"/>
    </ligand>
</feature>
<keyword evidence="3 13" id="KW-0963">Cytoplasm</keyword>
<feature type="domain" description="Phosphofructokinase" evidence="15">
    <location>
        <begin position="403"/>
        <end position="679"/>
    </location>
</feature>
<feature type="binding site" description="in other chain" evidence="13">
    <location>
        <position position="728"/>
    </location>
    <ligand>
        <name>beta-D-fructose 2,6-bisphosphate</name>
        <dbReference type="ChEBI" id="CHEBI:58579"/>
        <note>allosteric activator; ligand shared between dimeric partners</note>
    </ligand>
</feature>
<comment type="similarity">
    <text evidence="13">Belongs to the phosphofructokinase type A (PFKA) family. ATP-dependent PFK group I subfamily. Eukaryotic two domain clade 'E' sub-subfamily.</text>
</comment>
<dbReference type="GeneTree" id="ENSGT00940000155440"/>
<dbReference type="FunFam" id="3.40.50.460:FF:000001">
    <property type="entry name" value="ATP-dependent 6-phosphofructokinase"/>
    <property type="match status" value="1"/>
</dbReference>
<dbReference type="GO" id="GO:0003872">
    <property type="term" value="F:6-phosphofructokinase activity"/>
    <property type="evidence" value="ECO:0007669"/>
    <property type="project" value="UniProtKB-UniRule"/>
</dbReference>
<evidence type="ECO:0000256" key="12">
    <source>
        <dbReference type="ARBA" id="ARBA00048070"/>
    </source>
</evidence>
<dbReference type="Proteomes" id="UP000265140">
    <property type="component" value="Chromosome 17"/>
</dbReference>
<dbReference type="GO" id="GO:0005945">
    <property type="term" value="C:6-phosphofructokinase complex"/>
    <property type="evidence" value="ECO:0007669"/>
    <property type="project" value="TreeGrafter"/>
</dbReference>
<organism evidence="16 17">
    <name type="scientific">Esox lucius</name>
    <name type="common">Northern pike</name>
    <dbReference type="NCBI Taxonomy" id="8010"/>
    <lineage>
        <taxon>Eukaryota</taxon>
        <taxon>Metazoa</taxon>
        <taxon>Chordata</taxon>
        <taxon>Craniata</taxon>
        <taxon>Vertebrata</taxon>
        <taxon>Euteleostomi</taxon>
        <taxon>Actinopterygii</taxon>
        <taxon>Neopterygii</taxon>
        <taxon>Teleostei</taxon>
        <taxon>Protacanthopterygii</taxon>
        <taxon>Esociformes</taxon>
        <taxon>Esocidae</taxon>
        <taxon>Esox</taxon>
    </lineage>
</organism>
<feature type="region of interest" description="C-terminal regulatory PFK domain 2" evidence="13">
    <location>
        <begin position="403"/>
        <end position="779"/>
    </location>
</feature>
<dbReference type="GO" id="GO:0030388">
    <property type="term" value="P:fructose 1,6-bisphosphate metabolic process"/>
    <property type="evidence" value="ECO:0007669"/>
    <property type="project" value="TreeGrafter"/>
</dbReference>
<name>A0A6Q2YAY9_ESOLU</name>
<dbReference type="FunFam" id="3.40.50.460:FF:000003">
    <property type="entry name" value="ATP-dependent 6-phosphofructokinase"/>
    <property type="match status" value="1"/>
</dbReference>
<evidence type="ECO:0000256" key="1">
    <source>
        <dbReference type="ARBA" id="ARBA00001946"/>
    </source>
</evidence>
<comment type="function">
    <text evidence="13">Catalyzes the phosphorylation of D-fructose 6-phosphate to fructose 1,6-bisphosphate by ATP, the first committing step of glycolysis.</text>
</comment>
<dbReference type="InterPro" id="IPR000023">
    <property type="entry name" value="Phosphofructokinase_dom"/>
</dbReference>
<comment type="similarity">
    <text evidence="14">Belongs to the phosphofructokinase type A (PFKA) family. ATP-dependent PFK group I subfamily. Eukaryotic two domain clade "E" sub-subfamily.</text>
</comment>
<dbReference type="PIRSF" id="PIRSF000533">
    <property type="entry name" value="ATP_PFK_euk"/>
    <property type="match status" value="1"/>
</dbReference>
<comment type="caution">
    <text evidence="13">Lacks conserved residue(s) required for the propagation of feature annotation.</text>
</comment>
<feature type="binding site" evidence="13">
    <location>
        <position position="121"/>
    </location>
    <ligand>
        <name>Mg(2+)</name>
        <dbReference type="ChEBI" id="CHEBI:18420"/>
        <note>catalytic</note>
    </ligand>
</feature>
<feature type="binding site" description="in other chain" evidence="13">
    <location>
        <begin position="521"/>
        <end position="525"/>
    </location>
    <ligand>
        <name>beta-D-fructose 2,6-bisphosphate</name>
        <dbReference type="ChEBI" id="CHEBI:58579"/>
        <note>allosteric activator; ligand shared between dimeric partners</note>
    </ligand>
</feature>
<comment type="pathway">
    <text evidence="2 13 14">Carbohydrate degradation; glycolysis; D-glyceraldehyde 3-phosphate and glycerone phosphate from D-glucose: step 3/4.</text>
</comment>
<feature type="binding site" evidence="13">
    <location>
        <position position="27"/>
    </location>
    <ligand>
        <name>ATP</name>
        <dbReference type="ChEBI" id="CHEBI:30616"/>
    </ligand>
</feature>
<keyword evidence="7 13" id="KW-0547">Nucleotide-binding</keyword>
<feature type="binding site" evidence="13">
    <location>
        <begin position="120"/>
        <end position="123"/>
    </location>
    <ligand>
        <name>ATP</name>
        <dbReference type="ChEBI" id="CHEBI:30616"/>
    </ligand>
</feature>
<dbReference type="GO" id="GO:0042802">
    <property type="term" value="F:identical protein binding"/>
    <property type="evidence" value="ECO:0007669"/>
    <property type="project" value="TreeGrafter"/>
</dbReference>
<keyword evidence="11 13" id="KW-0324">Glycolysis</keyword>
<dbReference type="GO" id="GO:0016208">
    <property type="term" value="F:AMP binding"/>
    <property type="evidence" value="ECO:0007669"/>
    <property type="project" value="TreeGrafter"/>
</dbReference>
<evidence type="ECO:0000256" key="2">
    <source>
        <dbReference type="ARBA" id="ARBA00004679"/>
    </source>
</evidence>
<evidence type="ECO:0000256" key="3">
    <source>
        <dbReference type="ARBA" id="ARBA00022490"/>
    </source>
</evidence>
<dbReference type="PROSITE" id="PS00433">
    <property type="entry name" value="PHOSPHOFRUCTOKINASE"/>
    <property type="match status" value="2"/>
</dbReference>
<comment type="subunit">
    <text evidence="13">Homo- and heterotetramers.</text>
</comment>
<dbReference type="SUPFAM" id="SSF53784">
    <property type="entry name" value="Phosphofructokinase"/>
    <property type="match status" value="2"/>
</dbReference>
<dbReference type="HAMAP" id="MF_03184">
    <property type="entry name" value="Phosphofructokinase_I_E"/>
    <property type="match status" value="1"/>
</dbReference>
<dbReference type="GO" id="GO:0061621">
    <property type="term" value="P:canonical glycolysis"/>
    <property type="evidence" value="ECO:0007669"/>
    <property type="project" value="TreeGrafter"/>
</dbReference>
<comment type="activity regulation">
    <text evidence="13">Allosterically activated by ADP, AMP, or fructose 2,6-bisphosphate, and allosterically inhibited by ATP or citrate.</text>
</comment>
<comment type="cofactor">
    <cofactor evidence="1 13">
        <name>Mg(2+)</name>
        <dbReference type="ChEBI" id="CHEBI:18420"/>
    </cofactor>
</comment>
<evidence type="ECO:0000256" key="5">
    <source>
        <dbReference type="ARBA" id="ARBA00022679"/>
    </source>
</evidence>
<dbReference type="Bgee" id="ENSELUG00000015299">
    <property type="expression patterns" value="Expressed in muscle tissue and 6 other cell types or tissues"/>
</dbReference>
<dbReference type="NCBIfam" id="TIGR02478">
    <property type="entry name" value="6PF1K_euk"/>
    <property type="match status" value="1"/>
</dbReference>
<dbReference type="PANTHER" id="PTHR13697">
    <property type="entry name" value="PHOSPHOFRUCTOKINASE"/>
    <property type="match status" value="1"/>
</dbReference>
<accession>A0A6Q2YAY9</accession>
<feature type="binding site" description="in other chain" evidence="13">
    <location>
        <position position="266"/>
    </location>
    <ligand>
        <name>substrate</name>
        <note>ligand shared between dimeric partners</note>
    </ligand>
</feature>
<feature type="binding site" description="in other chain" evidence="13">
    <location>
        <begin position="300"/>
        <end position="303"/>
    </location>
    <ligand>
        <name>substrate</name>
        <note>ligand shared between dimeric partners</note>
    </ligand>
</feature>
<dbReference type="PRINTS" id="PR00476">
    <property type="entry name" value="PHFRCTKINASE"/>
</dbReference>
<feature type="binding site" description="in other chain" evidence="13">
    <location>
        <begin position="566"/>
        <end position="568"/>
    </location>
    <ligand>
        <name>beta-D-fructose 2,6-bisphosphate</name>
        <dbReference type="ChEBI" id="CHEBI:58579"/>
        <note>allosteric activator; ligand shared between dimeric partners</note>
    </ligand>
</feature>
<feature type="binding site" evidence="13">
    <location>
        <position position="294"/>
    </location>
    <ligand>
        <name>substrate</name>
        <note>ligand shared between dimeric partners</note>
    </ligand>
</feature>
<keyword evidence="10 13" id="KW-0460">Magnesium</keyword>
<dbReference type="GO" id="GO:0005524">
    <property type="term" value="F:ATP binding"/>
    <property type="evidence" value="ECO:0007669"/>
    <property type="project" value="UniProtKB-KW"/>
</dbReference>
<evidence type="ECO:0000256" key="9">
    <source>
        <dbReference type="ARBA" id="ARBA00022840"/>
    </source>
</evidence>
<dbReference type="EC" id="2.7.1.11" evidence="13"/>
<dbReference type="GO" id="GO:0070095">
    <property type="term" value="F:fructose-6-phosphate binding"/>
    <property type="evidence" value="ECO:0007669"/>
    <property type="project" value="TreeGrafter"/>
</dbReference>
<dbReference type="AlphaFoldDB" id="A0A6Q2YAY9"/>
<dbReference type="GO" id="GO:0046872">
    <property type="term" value="F:metal ion binding"/>
    <property type="evidence" value="ECO:0007669"/>
    <property type="project" value="UniProtKB-KW"/>
</dbReference>
<dbReference type="Ensembl" id="ENSELUT00000070922.2">
    <property type="protein sequence ID" value="ENSELUP00000062566.2"/>
    <property type="gene ID" value="ENSELUG00000015299.3"/>
</dbReference>
<dbReference type="GO" id="GO:0048029">
    <property type="term" value="F:monosaccharide binding"/>
    <property type="evidence" value="ECO:0007669"/>
    <property type="project" value="TreeGrafter"/>
</dbReference>
<dbReference type="InterPro" id="IPR022953">
    <property type="entry name" value="ATP_PFK"/>
</dbReference>
<feature type="active site" description="Proton acceptor" evidence="13">
    <location>
        <position position="168"/>
    </location>
</feature>
<feature type="binding site" evidence="13">
    <location>
        <position position="203"/>
    </location>
    <ligand>
        <name>substrate</name>
        <note>ligand shared between dimeric partners</note>
    </ligand>
</feature>
<comment type="catalytic activity">
    <reaction evidence="12 13 14">
        <text>beta-D-fructose 6-phosphate + ATP = beta-D-fructose 1,6-bisphosphate + ADP + H(+)</text>
        <dbReference type="Rhea" id="RHEA:16109"/>
        <dbReference type="ChEBI" id="CHEBI:15378"/>
        <dbReference type="ChEBI" id="CHEBI:30616"/>
        <dbReference type="ChEBI" id="CHEBI:32966"/>
        <dbReference type="ChEBI" id="CHEBI:57634"/>
        <dbReference type="ChEBI" id="CHEBI:456216"/>
        <dbReference type="EC" id="2.7.1.11"/>
    </reaction>
</comment>
<dbReference type="Gene3D" id="3.40.50.450">
    <property type="match status" value="2"/>
</dbReference>
<keyword evidence="17" id="KW-1185">Reference proteome</keyword>
<keyword evidence="9 13" id="KW-0067">ATP-binding</keyword>
<evidence type="ECO:0000256" key="6">
    <source>
        <dbReference type="ARBA" id="ARBA00022723"/>
    </source>
</evidence>
<reference evidence="17" key="1">
    <citation type="journal article" date="2014" name="PLoS ONE">
        <title>The genome and linkage map of the northern pike (Esox lucius): conserved synteny revealed between the salmonid sister group and the Neoteleostei.</title>
        <authorList>
            <person name="Rondeau E.B."/>
            <person name="Minkley D.R."/>
            <person name="Leong J.S."/>
            <person name="Messmer A.M."/>
            <person name="Jantzen J.R."/>
            <person name="von Schalburg K.R."/>
            <person name="Lemon C."/>
            <person name="Bird N.H."/>
            <person name="Koop B.F."/>
        </authorList>
    </citation>
    <scope>NUCLEOTIDE SEQUENCE</scope>
</reference>
<dbReference type="Gene3D" id="3.40.50.460">
    <property type="entry name" value="Phosphofructokinase domain"/>
    <property type="match status" value="2"/>
</dbReference>
<keyword evidence="4 13" id="KW-0021">Allosteric enzyme</keyword>
<dbReference type="UniPathway" id="UPA00109">
    <property type="reaction ID" value="UER00182"/>
</dbReference>
<dbReference type="PANTHER" id="PTHR13697:SF56">
    <property type="entry name" value="ATP-DEPENDENT 6-PHOSPHOFRUCTOKINASE"/>
    <property type="match status" value="1"/>
</dbReference>
<dbReference type="InterPro" id="IPR015912">
    <property type="entry name" value="Phosphofructokinase_CS"/>
</dbReference>